<dbReference type="OrthoDB" id="9805121at2"/>
<dbReference type="Pfam" id="PF12034">
    <property type="entry name" value="YfbK_C"/>
    <property type="match status" value="1"/>
</dbReference>
<dbReference type="PANTHER" id="PTHR10579:SF43">
    <property type="entry name" value="ZINC FINGER (C3HC4-TYPE RING FINGER) FAMILY PROTEIN"/>
    <property type="match status" value="1"/>
</dbReference>
<evidence type="ECO:0000313" key="4">
    <source>
        <dbReference type="EMBL" id="BBM84960.1"/>
    </source>
</evidence>
<gene>
    <name evidence="4" type="ORF">UABAM_03321</name>
</gene>
<dbReference type="EMBL" id="AP019860">
    <property type="protein sequence ID" value="BBM84960.1"/>
    <property type="molecule type" value="Genomic_DNA"/>
</dbReference>
<feature type="region of interest" description="Disordered" evidence="1">
    <location>
        <begin position="83"/>
        <end position="108"/>
    </location>
</feature>
<evidence type="ECO:0000313" key="5">
    <source>
        <dbReference type="Proteomes" id="UP000326354"/>
    </source>
</evidence>
<organism evidence="4 5">
    <name type="scientific">Uabimicrobium amorphum</name>
    <dbReference type="NCBI Taxonomy" id="2596890"/>
    <lineage>
        <taxon>Bacteria</taxon>
        <taxon>Pseudomonadati</taxon>
        <taxon>Planctomycetota</taxon>
        <taxon>Candidatus Uabimicrobiia</taxon>
        <taxon>Candidatus Uabimicrobiales</taxon>
        <taxon>Candidatus Uabimicrobiaceae</taxon>
        <taxon>Candidatus Uabimicrobium</taxon>
    </lineage>
</organism>
<feature type="compositionally biased region" description="Pro residues" evidence="1">
    <location>
        <begin position="87"/>
        <end position="97"/>
    </location>
</feature>
<evidence type="ECO:0000259" key="3">
    <source>
        <dbReference type="PROSITE" id="PS50234"/>
    </source>
</evidence>
<dbReference type="SMART" id="SM00327">
    <property type="entry name" value="VWA"/>
    <property type="match status" value="1"/>
</dbReference>
<evidence type="ECO:0000256" key="1">
    <source>
        <dbReference type="SAM" id="MobiDB-lite"/>
    </source>
</evidence>
<dbReference type="Proteomes" id="UP000326354">
    <property type="component" value="Chromosome"/>
</dbReference>
<sequence length="575" mass="63530">MKNIIISILTFLLLLGCDNATSKGNANNDTRSIKKNEATKNPGKVKEIVVKRDAIQEESEQRPVRAKVKKIAGKRKLMQNLAAAKPAQPPVAQPAPADPSMNKQQPEHNTEDYNHIVENPFIKVSDDPLSTFSIDVDTASYANVRRFLNRNSMPPKDAVRLEEMINYFSYDYPAPNDDTPFSVSTEISSCPWNAKNRLARIGLKGKEISRDDKKFSNLVFLLDVSGSMNYGNKLPLLKKALKMLVENLGENDRVAIVVYAGAAGLVLPSTPCDNKQAIIESLDKLRAGGSTNGGQGIKLAYDVAIQNYIEGGINRVLLATDGDFNVGITDQGSLVRFIQEKAKSNVFLTVLGFGMGNYNDALLEQIANKGNGNYYYIDNVKEARKVLVEQVGGTLVTIAKDVKIQIEFNPLVVGSYRLIGYENRILRHQDFNDDTKDAGEIGAGHTVTALYEIVPKGKDSQGNVDDLKYQSKQPTQAAQSNEMMTVKLRYKQPEGDKSKLLTFPITDKGAKLKDASQDFVFSSAVASFGMLLRDSKYKGNMNYDFVLELAAESKGKDSYREEFVELVKKAQALNK</sequence>
<dbReference type="PANTHER" id="PTHR10579">
    <property type="entry name" value="CALCIUM-ACTIVATED CHLORIDE CHANNEL REGULATOR"/>
    <property type="match status" value="1"/>
</dbReference>
<dbReference type="PROSITE" id="PS51257">
    <property type="entry name" value="PROKAR_LIPOPROTEIN"/>
    <property type="match status" value="1"/>
</dbReference>
<name>A0A5S9IPW0_UABAM</name>
<dbReference type="PROSITE" id="PS50234">
    <property type="entry name" value="VWFA"/>
    <property type="match status" value="1"/>
</dbReference>
<keyword evidence="2" id="KW-0732">Signal</keyword>
<dbReference type="KEGG" id="uam:UABAM_03321"/>
<dbReference type="AlphaFoldDB" id="A0A5S9IPW0"/>
<dbReference type="InterPro" id="IPR021908">
    <property type="entry name" value="YfbK_C"/>
</dbReference>
<dbReference type="InterPro" id="IPR051266">
    <property type="entry name" value="CLCR"/>
</dbReference>
<accession>A0A5S9IPW0</accession>
<dbReference type="CDD" id="cd01465">
    <property type="entry name" value="vWA_subgroup"/>
    <property type="match status" value="1"/>
</dbReference>
<protein>
    <recommendedName>
        <fullName evidence="3">VWFA domain-containing protein</fullName>
    </recommendedName>
</protein>
<feature type="domain" description="VWFA" evidence="3">
    <location>
        <begin position="217"/>
        <end position="391"/>
    </location>
</feature>
<dbReference type="RefSeq" id="WP_151969085.1">
    <property type="nucleotide sequence ID" value="NZ_AP019860.1"/>
</dbReference>
<dbReference type="InterPro" id="IPR022156">
    <property type="entry name" value="Uncharacterised_YfbK_N"/>
</dbReference>
<dbReference type="Pfam" id="PF12450">
    <property type="entry name" value="vWF_A"/>
    <property type="match status" value="1"/>
</dbReference>
<keyword evidence="5" id="KW-1185">Reference proteome</keyword>
<proteinExistence type="predicted"/>
<feature type="chain" id="PRO_5025056377" description="VWFA domain-containing protein" evidence="2">
    <location>
        <begin position="23"/>
        <end position="575"/>
    </location>
</feature>
<dbReference type="Gene3D" id="3.40.50.410">
    <property type="entry name" value="von Willebrand factor, type A domain"/>
    <property type="match status" value="1"/>
</dbReference>
<dbReference type="InterPro" id="IPR002035">
    <property type="entry name" value="VWF_A"/>
</dbReference>
<evidence type="ECO:0000256" key="2">
    <source>
        <dbReference type="SAM" id="SignalP"/>
    </source>
</evidence>
<dbReference type="Pfam" id="PF00092">
    <property type="entry name" value="VWA"/>
    <property type="match status" value="1"/>
</dbReference>
<dbReference type="InterPro" id="IPR036465">
    <property type="entry name" value="vWFA_dom_sf"/>
</dbReference>
<dbReference type="SUPFAM" id="SSF53300">
    <property type="entry name" value="vWA-like"/>
    <property type="match status" value="1"/>
</dbReference>
<feature type="signal peptide" evidence="2">
    <location>
        <begin position="1"/>
        <end position="22"/>
    </location>
</feature>
<reference evidence="4 5" key="1">
    <citation type="submission" date="2019-08" db="EMBL/GenBank/DDBJ databases">
        <title>Complete genome sequence of Candidatus Uab amorphum.</title>
        <authorList>
            <person name="Shiratori T."/>
            <person name="Suzuki S."/>
            <person name="Kakizawa Y."/>
            <person name="Ishida K."/>
        </authorList>
    </citation>
    <scope>NUCLEOTIDE SEQUENCE [LARGE SCALE GENOMIC DNA]</scope>
    <source>
        <strain evidence="4 5">SRT547</strain>
    </source>
</reference>